<dbReference type="PANTHER" id="PTHR43178:SF5">
    <property type="entry name" value="LIPOAMIDE ACYLTRANSFERASE COMPONENT OF BRANCHED-CHAIN ALPHA-KETO ACID DEHYDROGENASE COMPLEX, MITOCHONDRIAL"/>
    <property type="match status" value="1"/>
</dbReference>
<dbReference type="OrthoDB" id="9805770at2"/>
<dbReference type="InterPro" id="IPR023213">
    <property type="entry name" value="CAT-like_dom_sf"/>
</dbReference>
<dbReference type="EMBL" id="FMZZ01000025">
    <property type="protein sequence ID" value="SDD96716.1"/>
    <property type="molecule type" value="Genomic_DNA"/>
</dbReference>
<gene>
    <name evidence="6" type="ORF">SAMN05216174_12517</name>
</gene>
<feature type="domain" description="2-oxoacid dehydrogenase acyltransferase catalytic" evidence="5">
    <location>
        <begin position="192"/>
        <end position="246"/>
    </location>
</feature>
<dbReference type="Pfam" id="PF00198">
    <property type="entry name" value="2-oxoacid_dh"/>
    <property type="match status" value="1"/>
</dbReference>
<dbReference type="GO" id="GO:0005737">
    <property type="term" value="C:cytoplasm"/>
    <property type="evidence" value="ECO:0007669"/>
    <property type="project" value="TreeGrafter"/>
</dbReference>
<protein>
    <submittedName>
        <fullName evidence="6">2-oxoacid dehydrogenases acyltransferase (Catalytic domain)</fullName>
    </submittedName>
</protein>
<dbReference type="AlphaFoldDB" id="A0A1G6Z4I4"/>
<dbReference type="InterPro" id="IPR001078">
    <property type="entry name" value="2-oxoacid_DH_actylTfrase"/>
</dbReference>
<organism evidence="6 7">
    <name type="scientific">Actinokineospora iranica</name>
    <dbReference type="NCBI Taxonomy" id="1271860"/>
    <lineage>
        <taxon>Bacteria</taxon>
        <taxon>Bacillati</taxon>
        <taxon>Actinomycetota</taxon>
        <taxon>Actinomycetes</taxon>
        <taxon>Pseudonocardiales</taxon>
        <taxon>Pseudonocardiaceae</taxon>
        <taxon>Actinokineospora</taxon>
    </lineage>
</organism>
<dbReference type="STRING" id="1271860.SAMN05216174_12517"/>
<dbReference type="InterPro" id="IPR050743">
    <property type="entry name" value="2-oxoacid_DH_E2_comp"/>
</dbReference>
<dbReference type="SUPFAM" id="SSF52777">
    <property type="entry name" value="CoA-dependent acyltransferases"/>
    <property type="match status" value="1"/>
</dbReference>
<proteinExistence type="predicted"/>
<reference evidence="7" key="1">
    <citation type="submission" date="2016-10" db="EMBL/GenBank/DDBJ databases">
        <authorList>
            <person name="Varghese N."/>
            <person name="Submissions S."/>
        </authorList>
    </citation>
    <scope>NUCLEOTIDE SEQUENCE [LARGE SCALE GENOMIC DNA]</scope>
    <source>
        <strain evidence="7">IBRC-M 10403</strain>
    </source>
</reference>
<feature type="region of interest" description="Disordered" evidence="4">
    <location>
        <begin position="247"/>
        <end position="288"/>
    </location>
</feature>
<evidence type="ECO:0000313" key="7">
    <source>
        <dbReference type="Proteomes" id="UP000199501"/>
    </source>
</evidence>
<evidence type="ECO:0000256" key="3">
    <source>
        <dbReference type="ARBA" id="ARBA00023315"/>
    </source>
</evidence>
<accession>A0A1G6Z4I4</accession>
<keyword evidence="3 6" id="KW-0012">Acyltransferase</keyword>
<keyword evidence="2 6" id="KW-0808">Transferase</keyword>
<comment type="cofactor">
    <cofactor evidence="1">
        <name>(R)-lipoate</name>
        <dbReference type="ChEBI" id="CHEBI:83088"/>
    </cofactor>
</comment>
<sequence length="288" mass="31037">MTKPSIAPIPPGRRQTLHFLRFAAAASPVYLDTEVDATALLAHRAVARRYSVVAYVMHALGQVLPRYPEANAAFAGSLRPRAATHASVDVKLTLDKEVDGTRAVLSVVLPDVDGCTIDHLQNAVDRLRDTPIEQIHELDGVRKLQKLPVPVGRLAFRLATGPRGRRLRMGTVALTSLGHQPVRRFFSYGGTTLTVGLGRITPTPVAVDGAVTVRPLLPLSVTFDHRMIDGALAAEVMGELKKTLEAADVPRSVRPRDTGPARTDGPPAGRGRDDHRVGERGTVEPHAV</sequence>
<evidence type="ECO:0000259" key="5">
    <source>
        <dbReference type="Pfam" id="PF00198"/>
    </source>
</evidence>
<evidence type="ECO:0000256" key="1">
    <source>
        <dbReference type="ARBA" id="ARBA00001938"/>
    </source>
</evidence>
<dbReference type="Gene3D" id="3.30.559.10">
    <property type="entry name" value="Chloramphenicol acetyltransferase-like domain"/>
    <property type="match status" value="1"/>
</dbReference>
<feature type="compositionally biased region" description="Basic and acidic residues" evidence="4">
    <location>
        <begin position="270"/>
        <end position="288"/>
    </location>
</feature>
<name>A0A1G6Z4I4_9PSEU</name>
<keyword evidence="7" id="KW-1185">Reference proteome</keyword>
<dbReference type="RefSeq" id="WP_091457626.1">
    <property type="nucleotide sequence ID" value="NZ_FMZZ01000025.1"/>
</dbReference>
<dbReference type="Proteomes" id="UP000199501">
    <property type="component" value="Unassembled WGS sequence"/>
</dbReference>
<dbReference type="GO" id="GO:0016407">
    <property type="term" value="F:acetyltransferase activity"/>
    <property type="evidence" value="ECO:0007669"/>
    <property type="project" value="TreeGrafter"/>
</dbReference>
<dbReference type="GO" id="GO:0031405">
    <property type="term" value="F:lipoic acid binding"/>
    <property type="evidence" value="ECO:0007669"/>
    <property type="project" value="TreeGrafter"/>
</dbReference>
<dbReference type="PANTHER" id="PTHR43178">
    <property type="entry name" value="DIHYDROLIPOAMIDE ACETYLTRANSFERASE COMPONENT OF PYRUVATE DEHYDROGENASE COMPLEX"/>
    <property type="match status" value="1"/>
</dbReference>
<evidence type="ECO:0000256" key="4">
    <source>
        <dbReference type="SAM" id="MobiDB-lite"/>
    </source>
</evidence>
<evidence type="ECO:0000256" key="2">
    <source>
        <dbReference type="ARBA" id="ARBA00022679"/>
    </source>
</evidence>
<evidence type="ECO:0000313" key="6">
    <source>
        <dbReference type="EMBL" id="SDD96716.1"/>
    </source>
</evidence>